<proteinExistence type="predicted"/>
<comment type="caution">
    <text evidence="2">The sequence shown here is derived from an EMBL/GenBank/DDBJ whole genome shotgun (WGS) entry which is preliminary data.</text>
</comment>
<evidence type="ECO:0000256" key="1">
    <source>
        <dbReference type="SAM" id="SignalP"/>
    </source>
</evidence>
<keyword evidence="1" id="KW-0732">Signal</keyword>
<feature type="non-terminal residue" evidence="2">
    <location>
        <position position="1"/>
    </location>
</feature>
<name>A0ABN9AFB7_9NEOB</name>
<protein>
    <submittedName>
        <fullName evidence="2">Uncharacterized protein</fullName>
    </submittedName>
</protein>
<evidence type="ECO:0000313" key="2">
    <source>
        <dbReference type="EMBL" id="CAI9534328.1"/>
    </source>
</evidence>
<accession>A0ABN9AFB7</accession>
<feature type="signal peptide" evidence="1">
    <location>
        <begin position="1"/>
        <end position="18"/>
    </location>
</feature>
<gene>
    <name evidence="2" type="ORF">SPARVUS_LOCUS623136</name>
</gene>
<feature type="chain" id="PRO_5047514322" evidence="1">
    <location>
        <begin position="19"/>
        <end position="112"/>
    </location>
</feature>
<keyword evidence="3" id="KW-1185">Reference proteome</keyword>
<sequence length="112" mass="11898">QLLLILYSIGCRSCLLSGQITYTGCRQPAAPEPHAALFHLCCGSGAHCPPGCRRGSMTNSSPLTVRPEDRNGAGYIGCQNVCRRGSVTNVRGARLLSQSALKTGTAREHGER</sequence>
<feature type="non-terminal residue" evidence="2">
    <location>
        <position position="112"/>
    </location>
</feature>
<dbReference type="EMBL" id="CATNWA010000190">
    <property type="protein sequence ID" value="CAI9534328.1"/>
    <property type="molecule type" value="Genomic_DNA"/>
</dbReference>
<reference evidence="2" key="1">
    <citation type="submission" date="2023-05" db="EMBL/GenBank/DDBJ databases">
        <authorList>
            <person name="Stuckert A."/>
        </authorList>
    </citation>
    <scope>NUCLEOTIDE SEQUENCE</scope>
</reference>
<dbReference type="Proteomes" id="UP001162483">
    <property type="component" value="Unassembled WGS sequence"/>
</dbReference>
<evidence type="ECO:0000313" key="3">
    <source>
        <dbReference type="Proteomes" id="UP001162483"/>
    </source>
</evidence>
<organism evidence="2 3">
    <name type="scientific">Staurois parvus</name>
    <dbReference type="NCBI Taxonomy" id="386267"/>
    <lineage>
        <taxon>Eukaryota</taxon>
        <taxon>Metazoa</taxon>
        <taxon>Chordata</taxon>
        <taxon>Craniata</taxon>
        <taxon>Vertebrata</taxon>
        <taxon>Euteleostomi</taxon>
        <taxon>Amphibia</taxon>
        <taxon>Batrachia</taxon>
        <taxon>Anura</taxon>
        <taxon>Neobatrachia</taxon>
        <taxon>Ranoidea</taxon>
        <taxon>Ranidae</taxon>
        <taxon>Staurois</taxon>
    </lineage>
</organism>